<dbReference type="eggNOG" id="COG1597">
    <property type="taxonomic scope" value="Bacteria"/>
</dbReference>
<dbReference type="Proteomes" id="UP000019678">
    <property type="component" value="Unassembled WGS sequence"/>
</dbReference>
<dbReference type="GO" id="GO:0005524">
    <property type="term" value="F:ATP binding"/>
    <property type="evidence" value="ECO:0007669"/>
    <property type="project" value="UniProtKB-KW"/>
</dbReference>
<dbReference type="Pfam" id="PF00781">
    <property type="entry name" value="DAGK_cat"/>
    <property type="match status" value="1"/>
</dbReference>
<feature type="domain" description="DAGKc" evidence="5">
    <location>
        <begin position="1"/>
        <end position="127"/>
    </location>
</feature>
<comment type="caution">
    <text evidence="6">The sequence shown here is derived from an EMBL/GenBank/DDBJ whole genome shotgun (WGS) entry which is preliminary data.</text>
</comment>
<sequence length="305" mass="31794">MKTWIIANPSSGTAAAKLDRVRELTANRPDIEVKVTTEPGHARALAMEAAAQGVDRVVAAGGDGTIHEVVQGLAVVQDRPMLGILPLGTGNDLARTLGISADPAEALAVLDHGVPRPLDLMKVEMGGKTYYGVNVSAGGFSGQVNEVLTGDMKSTWGPLAYVRGAMTVLPDLTAYRTSLAWDDGEFEQIDALNVVVANGRTCAGGVRVAPEADPADGLLDVVVVRYGSLLDLAGVATRLLAGDYLGSDDVSLRRVRKVRITSEPGMWFNIDGELIGNEPISFEAMPGALTVIAPPASTTDVPAAA</sequence>
<dbReference type="InterPro" id="IPR001206">
    <property type="entry name" value="Diacylglycerol_kinase_cat_dom"/>
</dbReference>
<evidence type="ECO:0000256" key="1">
    <source>
        <dbReference type="ARBA" id="ARBA00022679"/>
    </source>
</evidence>
<dbReference type="STRING" id="1192034.CAP_2823"/>
<reference evidence="6 7" key="1">
    <citation type="submission" date="2013-05" db="EMBL/GenBank/DDBJ databases">
        <title>Genome assembly of Chondromyces apiculatus DSM 436.</title>
        <authorList>
            <person name="Sharma G."/>
            <person name="Khatri I."/>
            <person name="Kaur C."/>
            <person name="Mayilraj S."/>
            <person name="Subramanian S."/>
        </authorList>
    </citation>
    <scope>NUCLEOTIDE SEQUENCE [LARGE SCALE GENOMIC DNA]</scope>
    <source>
        <strain evidence="6 7">DSM 436</strain>
    </source>
</reference>
<dbReference type="PROSITE" id="PS50146">
    <property type="entry name" value="DAGK"/>
    <property type="match status" value="1"/>
</dbReference>
<evidence type="ECO:0000259" key="5">
    <source>
        <dbReference type="PROSITE" id="PS50146"/>
    </source>
</evidence>
<evidence type="ECO:0000256" key="4">
    <source>
        <dbReference type="ARBA" id="ARBA00022840"/>
    </source>
</evidence>
<gene>
    <name evidence="6" type="ORF">CAP_2823</name>
</gene>
<dbReference type="SMART" id="SM00046">
    <property type="entry name" value="DAGKc"/>
    <property type="match status" value="1"/>
</dbReference>
<keyword evidence="7" id="KW-1185">Reference proteome</keyword>
<dbReference type="AlphaFoldDB" id="A0A017TA63"/>
<keyword evidence="3" id="KW-0418">Kinase</keyword>
<dbReference type="Gene3D" id="2.60.200.40">
    <property type="match status" value="1"/>
</dbReference>
<proteinExistence type="predicted"/>
<name>A0A017TA63_9BACT</name>
<keyword evidence="2" id="KW-0547">Nucleotide-binding</keyword>
<dbReference type="PANTHER" id="PTHR12358">
    <property type="entry name" value="SPHINGOSINE KINASE"/>
    <property type="match status" value="1"/>
</dbReference>
<evidence type="ECO:0000256" key="3">
    <source>
        <dbReference type="ARBA" id="ARBA00022777"/>
    </source>
</evidence>
<dbReference type="GO" id="GO:0016301">
    <property type="term" value="F:kinase activity"/>
    <property type="evidence" value="ECO:0007669"/>
    <property type="project" value="UniProtKB-KW"/>
</dbReference>
<protein>
    <submittedName>
        <fullName evidence="6">Transcription regulator</fullName>
    </submittedName>
</protein>
<dbReference type="PANTHER" id="PTHR12358:SF54">
    <property type="entry name" value="SPHINGOSINE KINASE RELATED PROTEIN"/>
    <property type="match status" value="1"/>
</dbReference>
<dbReference type="EMBL" id="ASRX01000020">
    <property type="protein sequence ID" value="EYF05822.1"/>
    <property type="molecule type" value="Genomic_DNA"/>
</dbReference>
<evidence type="ECO:0000313" key="7">
    <source>
        <dbReference type="Proteomes" id="UP000019678"/>
    </source>
</evidence>
<evidence type="ECO:0000256" key="2">
    <source>
        <dbReference type="ARBA" id="ARBA00022741"/>
    </source>
</evidence>
<dbReference type="NCBIfam" id="TIGR00147">
    <property type="entry name" value="YegS/Rv2252/BmrU family lipid kinase"/>
    <property type="match status" value="1"/>
</dbReference>
<dbReference type="SUPFAM" id="SSF111331">
    <property type="entry name" value="NAD kinase/diacylglycerol kinase-like"/>
    <property type="match status" value="1"/>
</dbReference>
<accession>A0A017TA63</accession>
<organism evidence="6 7">
    <name type="scientific">Chondromyces apiculatus DSM 436</name>
    <dbReference type="NCBI Taxonomy" id="1192034"/>
    <lineage>
        <taxon>Bacteria</taxon>
        <taxon>Pseudomonadati</taxon>
        <taxon>Myxococcota</taxon>
        <taxon>Polyangia</taxon>
        <taxon>Polyangiales</taxon>
        <taxon>Polyangiaceae</taxon>
        <taxon>Chondromyces</taxon>
    </lineage>
</organism>
<dbReference type="InterPro" id="IPR045540">
    <property type="entry name" value="YegS/DAGK_C"/>
</dbReference>
<dbReference type="Gene3D" id="3.40.50.10330">
    <property type="entry name" value="Probable inorganic polyphosphate/atp-NAD kinase, domain 1"/>
    <property type="match status" value="1"/>
</dbReference>
<evidence type="ECO:0000313" key="6">
    <source>
        <dbReference type="EMBL" id="EYF05822.1"/>
    </source>
</evidence>
<dbReference type="InterPro" id="IPR017438">
    <property type="entry name" value="ATP-NAD_kinase_N"/>
</dbReference>
<dbReference type="InterPro" id="IPR016064">
    <property type="entry name" value="NAD/diacylglycerol_kinase_sf"/>
</dbReference>
<keyword evidence="1" id="KW-0808">Transferase</keyword>
<keyword evidence="4" id="KW-0067">ATP-binding</keyword>
<dbReference type="InterPro" id="IPR005218">
    <property type="entry name" value="Diacylglycerol/lipid_kinase"/>
</dbReference>
<dbReference type="GO" id="GO:0008654">
    <property type="term" value="P:phospholipid biosynthetic process"/>
    <property type="evidence" value="ECO:0007669"/>
    <property type="project" value="InterPro"/>
</dbReference>
<dbReference type="Pfam" id="PF19279">
    <property type="entry name" value="YegS_C"/>
    <property type="match status" value="1"/>
</dbReference>
<dbReference type="InterPro" id="IPR050187">
    <property type="entry name" value="Lipid_Phosphate_FormReg"/>
</dbReference>